<feature type="compositionally biased region" description="Basic residues" evidence="6">
    <location>
        <begin position="2372"/>
        <end position="2385"/>
    </location>
</feature>
<dbReference type="PROSITE" id="PS00455">
    <property type="entry name" value="AMP_BINDING"/>
    <property type="match status" value="1"/>
</dbReference>
<dbReference type="Pfam" id="PF13193">
    <property type="entry name" value="AMP-binding_C"/>
    <property type="match status" value="1"/>
</dbReference>
<dbReference type="PROSITE" id="PS50075">
    <property type="entry name" value="CARRIER"/>
    <property type="match status" value="1"/>
</dbReference>
<dbReference type="GO" id="GO:0008610">
    <property type="term" value="P:lipid biosynthetic process"/>
    <property type="evidence" value="ECO:0007669"/>
    <property type="project" value="UniProtKB-ARBA"/>
</dbReference>
<dbReference type="SUPFAM" id="SSF47336">
    <property type="entry name" value="ACP-like"/>
    <property type="match status" value="1"/>
</dbReference>
<feature type="domain" description="Carrier" evidence="7">
    <location>
        <begin position="969"/>
        <end position="1043"/>
    </location>
</feature>
<feature type="compositionally biased region" description="Gly residues" evidence="6">
    <location>
        <begin position="2491"/>
        <end position="2500"/>
    </location>
</feature>
<dbReference type="Gene3D" id="3.40.50.980">
    <property type="match status" value="2"/>
</dbReference>
<dbReference type="Gene3D" id="3.30.559.10">
    <property type="entry name" value="Chloramphenicol acetyltransferase-like domain"/>
    <property type="match status" value="3"/>
</dbReference>
<name>D7C6D0_STRBB</name>
<feature type="compositionally biased region" description="Gly residues" evidence="6">
    <location>
        <begin position="2597"/>
        <end position="2606"/>
    </location>
</feature>
<evidence type="ECO:0000259" key="7">
    <source>
        <dbReference type="PROSITE" id="PS50075"/>
    </source>
</evidence>
<dbReference type="PATRIC" id="fig|749414.3.peg.1019"/>
<dbReference type="InterPro" id="IPR020845">
    <property type="entry name" value="AMP-binding_CS"/>
</dbReference>
<feature type="compositionally biased region" description="Basic and acidic residues" evidence="6">
    <location>
        <begin position="590"/>
        <end position="609"/>
    </location>
</feature>
<evidence type="ECO:0000256" key="5">
    <source>
        <dbReference type="ARBA" id="ARBA00023194"/>
    </source>
</evidence>
<feature type="region of interest" description="Disordered" evidence="6">
    <location>
        <begin position="590"/>
        <end position="611"/>
    </location>
</feature>
<dbReference type="InterPro" id="IPR036736">
    <property type="entry name" value="ACP-like_sf"/>
</dbReference>
<dbReference type="InterPro" id="IPR025110">
    <property type="entry name" value="AMP-bd_C"/>
</dbReference>
<dbReference type="InterPro" id="IPR001242">
    <property type="entry name" value="Condensation_dom"/>
</dbReference>
<feature type="region of interest" description="Disordered" evidence="6">
    <location>
        <begin position="2235"/>
        <end position="2637"/>
    </location>
</feature>
<dbReference type="KEGG" id="sbh:SBI_00997"/>
<dbReference type="GO" id="GO:0044550">
    <property type="term" value="P:secondary metabolite biosynthetic process"/>
    <property type="evidence" value="ECO:0007669"/>
    <property type="project" value="TreeGrafter"/>
</dbReference>
<keyword evidence="5" id="KW-0045">Antibiotic biosynthesis</keyword>
<feature type="compositionally biased region" description="Basic residues" evidence="6">
    <location>
        <begin position="2331"/>
        <end position="2342"/>
    </location>
</feature>
<dbReference type="GO" id="GO:0031177">
    <property type="term" value="F:phosphopantetheine binding"/>
    <property type="evidence" value="ECO:0007669"/>
    <property type="project" value="InterPro"/>
</dbReference>
<dbReference type="Gene3D" id="3.40.50.12780">
    <property type="entry name" value="N-terminal domain of ligase-like"/>
    <property type="match status" value="1"/>
</dbReference>
<dbReference type="PANTHER" id="PTHR45527">
    <property type="entry name" value="NONRIBOSOMAL PEPTIDE SYNTHETASE"/>
    <property type="match status" value="1"/>
</dbReference>
<protein>
    <submittedName>
        <fullName evidence="8">Amino acid adenylation domain protein</fullName>
    </submittedName>
</protein>
<dbReference type="CDD" id="cd19543">
    <property type="entry name" value="DCL_NRPS"/>
    <property type="match status" value="1"/>
</dbReference>
<accession>D7C6D0</accession>
<dbReference type="SUPFAM" id="SSF56801">
    <property type="entry name" value="Acetyl-CoA synthetase-like"/>
    <property type="match status" value="2"/>
</dbReference>
<dbReference type="PROSITE" id="PS00012">
    <property type="entry name" value="PHOSPHOPANTETHEINE"/>
    <property type="match status" value="1"/>
</dbReference>
<dbReference type="STRING" id="749414.SBI_00997"/>
<dbReference type="Pfam" id="PF00501">
    <property type="entry name" value="AMP-binding"/>
    <property type="match status" value="2"/>
</dbReference>
<keyword evidence="4" id="KW-0677">Repeat</keyword>
<dbReference type="GO" id="GO:0003824">
    <property type="term" value="F:catalytic activity"/>
    <property type="evidence" value="ECO:0007669"/>
    <property type="project" value="InterPro"/>
</dbReference>
<feature type="compositionally biased region" description="Basic residues" evidence="6">
    <location>
        <begin position="2397"/>
        <end position="2425"/>
    </location>
</feature>
<dbReference type="Gene3D" id="1.10.1200.10">
    <property type="entry name" value="ACP-like"/>
    <property type="match status" value="1"/>
</dbReference>
<evidence type="ECO:0000256" key="4">
    <source>
        <dbReference type="ARBA" id="ARBA00022737"/>
    </source>
</evidence>
<dbReference type="Pfam" id="PF00550">
    <property type="entry name" value="PP-binding"/>
    <property type="match status" value="1"/>
</dbReference>
<evidence type="ECO:0000256" key="6">
    <source>
        <dbReference type="SAM" id="MobiDB-lite"/>
    </source>
</evidence>
<dbReference type="FunFam" id="3.40.50.980:FF:000001">
    <property type="entry name" value="Non-ribosomal peptide synthetase"/>
    <property type="match status" value="1"/>
</dbReference>
<feature type="compositionally biased region" description="Basic and acidic residues" evidence="6">
    <location>
        <begin position="964"/>
        <end position="973"/>
    </location>
</feature>
<evidence type="ECO:0000313" key="8">
    <source>
        <dbReference type="EMBL" id="ADI04118.1"/>
    </source>
</evidence>
<dbReference type="SUPFAM" id="SSF52777">
    <property type="entry name" value="CoA-dependent acyltransferases"/>
    <property type="match status" value="6"/>
</dbReference>
<dbReference type="EMBL" id="CP002047">
    <property type="protein sequence ID" value="ADI04118.1"/>
    <property type="molecule type" value="Genomic_DNA"/>
</dbReference>
<comment type="cofactor">
    <cofactor evidence="1">
        <name>pantetheine 4'-phosphate</name>
        <dbReference type="ChEBI" id="CHEBI:47942"/>
    </cofactor>
</comment>
<dbReference type="InterPro" id="IPR009081">
    <property type="entry name" value="PP-bd_ACP"/>
</dbReference>
<feature type="compositionally biased region" description="Basic residues" evidence="6">
    <location>
        <begin position="2159"/>
        <end position="2173"/>
    </location>
</feature>
<dbReference type="SMART" id="SM00823">
    <property type="entry name" value="PKS_PP"/>
    <property type="match status" value="1"/>
</dbReference>
<dbReference type="InterPro" id="IPR045851">
    <property type="entry name" value="AMP-bd_C_sf"/>
</dbReference>
<dbReference type="InterPro" id="IPR010071">
    <property type="entry name" value="AA_adenyl_dom"/>
</dbReference>
<dbReference type="InterPro" id="IPR020806">
    <property type="entry name" value="PKS_PP-bd"/>
</dbReference>
<sequence length="2637" mass="283847">MPANGPAPGIPLAAQREFWIAHSLRPDSTAYNIGEYIEMRGRLRFDLFESALRHAFAECTALAVRFIADEAGPRWAAKGRDDFPLVRVDLTAEADPRAAAGRWMAEFLARPVPLPDGELVAHAVIQLADDLYYWCSRYHHILVDGFSGPLIVHRVAGVYSALDAGEEIPPSPFGDFGRLLAEESEYRASEAFVRDRDYWLEKLRDLPEPVSLTRRRAPASGFTRASDRLSSQDLLALDRVCERARIHRSAMLFALAALYLHRMTGEPEVVLGLVVAARTTPTARATPAVLSNVLPVRLSPRPDMTVEELARTAQKAMRSALAHQRYRAADMARLVSSDDQPAPLYSMIVNIMSFDYDLRFGPHPAVAHNLSTGPVEDLALAFTDRLDGRGLTVDLDANAAVWGAAEARGHGERISRLLRTVAAGGSGMSLAEVSLLSDRERGSLLRKSTEAAVVVPDATADELYERQARLHPDHPAVLSGSAELSYAELNTRANRLARALIERGVGPETPVALALQRSVEFVVAVLAVWKAGGAFLPVDPHYPPARVEFMLSDARPALTLTTTAHARTIGQLSGDRLLLDAPETVRDLAGRDPADVRDEERNAPLDPRHPAYVVYTSGSTGTPKGVVVTHAGLPSLVHTQRTRFGVGPRSRVLQFASPSFDSAVWELTAALLSGGCLVIGADGAPPAGPELPGLITGLGVTHAVLPPAVLASLDRGTLPAGLRLMSVGEALPPALAADWAADTVLLNGYGPTEATICAAMSGPLGGEGTPPIGSSAANSAAYVLDSALRPVPVGTVGELWLSGPGLARGYLNRPGQTAQRFVANPYGPPGSRLYRTGDLVRRREEDHQLEYVGRADGQVKVRGLRIEVGEIEAVLAGHPAVRRAVVTADEIRPGATRLLAHVLPEPDTGHATAAALPAELMARATSELPDFMVPAQIVLVDQLPLSPSGKLDRAALPKPQPAEDTERRAPRTDREELFHELFTDILGLDHVGVDESFFALGGDSILSLTLVSRARAAGLAISPREVFEHRSVAALARAARSAADTAHGEGPHTTDDSGELSPTPIIRWLTGLGPDAVKEFHQSVLVRVDGDLRHDHLAGALDTLLDRHAALRLRLGTGEGGALEIAPRGAVRGHECLTRVPAQDVNPDDTARWHRAVEVASEAARGQLDPDKGVLLRAVWFDAGPDRPGRLLVLIHHLAVDGVSWRVLLRDLADAWAAAAEDRPLATPGPVTSLRRWSRLLTEGAQHEARTAELPLWENILDGADPLLGPRPLDPARDTATSARMLSLSLPADATAALLTSVPERYHTGINDVLLTALSLAVVEWRRRRGIGDTGDVLLELEGHGREHLADGVDLSQTVGWFTSMFPARLAPGTLDWADVTAGSAALGTAVKTVKEQLAALPDHGIGYGMLRYLNPDAARQLAGHTGPQIGFNYLGRFTVSDGSDWLPDPDPDFGALRGGFPPGMPLPHTLALNAHTEDREDGPRLTAVWIWAGELLDEAAVQELADAWFAALTGLVTHARHIGNLAHTAHRGHTPSDFPLVSLSMAEVERLERTVPDLTDIWPVSSLQQGLLFHAVYDDTGHDDYVVRFGLDLAGDVDPARLRTATEGLFARHPGLRACFVREGLAEPVQVIPARVAPEWREHDLSLLDGPAREAELARLLDADSGRRVPVDTAPLARFMLLRLGADSYRLILTSHHLLLDGWSMALLSRELLALYDAGNDPDDPHALAALPVPRPYSAYLSWLKGQNTQAGLDAWHTALSGVAGPTLAASPDTPATAATRRHVLELTTEQTATLTAYARRHGLTLNTVVQGAWAIVLGWLTGRDDVVFGVTVSGRPPEIDGIDTMVGLFINTVPARVRLRPDETFPELLTRVQDEQARLLDHHHIGLTDIQRRTGTGRLFDTLLVYENYPHDPDALRSASKRLTVTGVHPEDGTHYPLSVVALPGERLRIHVNYCPDTVGRSRASAAAHAMEHLLTGTSGMPGAAEAPVARLLTAAAPQPAAGGVRCEETLPERFEAQVRATPHNIAVVDGRRSLTYAELNDRANRLARLLTGHGAGPERVVALAGGGRGYPPPGRTGRGAAGRPQERRDVSADGPRLSARAHRIHPRGRRPGVRDHHHRHRRRAARRPRHTGRGARRAAGHERHAGPRADRPDRRGPRRPAHPGTRRLHHLHLGLDRSAQGRTDPARERHPAVHLHRPPLRVRRGRRVDAVPLLRVRLLGVGDLGPAAVRRLAGDRGPHRHPVPGRIPGAAGRAGRHRAQPDPVGVLPTARRRPRPPGAGRTARPAVCGVRRRTARRIPPGGLVQPPSRERATAGQHVRHHRDDRACHPHRTGPRRRGAGRLGQPHRAADPGSAAVRPRPSAAPGAPGVRRRAVRRRPRPGPRLRGAVRADRRAVRRRPVRRPRRAHVPHRRPGPPGRRQRAGVRGPGRRPGQAAGLPDRGRRDRVRAHGPRPGGAGGRRAARGPARQTGAGRLSGVRARRHAAQGRRTGGARGGPAAGPHGALGVRGDARTPADGQRQTGPRRPPGARLHSRLDGGPAAHPRGGDPVLADERGAGGGRRRRGRRLLPDGRRLHRLHALRRHGTPRRPGAAAQGCGGGPYGRGAGRDRRAERAAPGAGRRGPPPGRRRCGRGGG</sequence>
<dbReference type="NCBIfam" id="TIGR01720">
    <property type="entry name" value="NRPS-para261"/>
    <property type="match status" value="1"/>
</dbReference>
<proteinExistence type="predicted"/>
<evidence type="ECO:0000256" key="2">
    <source>
        <dbReference type="ARBA" id="ARBA00022450"/>
    </source>
</evidence>
<dbReference type="NCBIfam" id="TIGR01733">
    <property type="entry name" value="AA-adenyl-dom"/>
    <property type="match status" value="1"/>
</dbReference>
<reference evidence="8 9" key="1">
    <citation type="journal article" date="2010" name="J. Bacteriol.">
        <title>Genome sequence of the milbemycin-producing bacterium Streptomyces bingchenggensis.</title>
        <authorList>
            <person name="Wang X.J."/>
            <person name="Yan Y.J."/>
            <person name="Zhang B."/>
            <person name="An J."/>
            <person name="Wang J.J."/>
            <person name="Tian J."/>
            <person name="Jiang L."/>
            <person name="Chen Y.H."/>
            <person name="Huang S.X."/>
            <person name="Yin M."/>
            <person name="Zhang J."/>
            <person name="Gao A.L."/>
            <person name="Liu C.X."/>
            <person name="Zhu Z.X."/>
            <person name="Xiang W.S."/>
        </authorList>
    </citation>
    <scope>NUCLEOTIDE SEQUENCE [LARGE SCALE GENOMIC DNA]</scope>
    <source>
        <strain evidence="8 9">BCW-1</strain>
    </source>
</reference>
<dbReference type="Gene3D" id="3.30.300.30">
    <property type="match status" value="1"/>
</dbReference>
<feature type="region of interest" description="Disordered" evidence="6">
    <location>
        <begin position="2065"/>
        <end position="2173"/>
    </location>
</feature>
<dbReference type="GO" id="GO:0005737">
    <property type="term" value="C:cytoplasm"/>
    <property type="evidence" value="ECO:0007669"/>
    <property type="project" value="TreeGrafter"/>
</dbReference>
<feature type="compositionally biased region" description="Basic residues" evidence="6">
    <location>
        <begin position="2628"/>
        <end position="2637"/>
    </location>
</feature>
<keyword evidence="3" id="KW-0597">Phosphoprotein</keyword>
<feature type="compositionally biased region" description="Basic residues" evidence="6">
    <location>
        <begin position="2575"/>
        <end position="2588"/>
    </location>
</feature>
<dbReference type="InterPro" id="IPR000873">
    <property type="entry name" value="AMP-dep_synth/lig_dom"/>
</dbReference>
<feature type="compositionally biased region" description="Basic residues" evidence="6">
    <location>
        <begin position="2102"/>
        <end position="2141"/>
    </location>
</feature>
<feature type="region of interest" description="Disordered" evidence="6">
    <location>
        <begin position="950"/>
        <end position="973"/>
    </location>
</feature>
<feature type="compositionally biased region" description="Basic and acidic residues" evidence="6">
    <location>
        <begin position="2142"/>
        <end position="2158"/>
    </location>
</feature>
<dbReference type="InterPro" id="IPR006162">
    <property type="entry name" value="Ppantetheine_attach_site"/>
</dbReference>
<dbReference type="InterPro" id="IPR023213">
    <property type="entry name" value="CAT-like_dom_sf"/>
</dbReference>
<dbReference type="Pfam" id="PF00668">
    <property type="entry name" value="Condensation"/>
    <property type="match status" value="3"/>
</dbReference>
<dbReference type="InterPro" id="IPR042099">
    <property type="entry name" value="ANL_N_sf"/>
</dbReference>
<feature type="compositionally biased region" description="Low complexity" evidence="6">
    <location>
        <begin position="2466"/>
        <end position="2475"/>
    </location>
</feature>
<evidence type="ECO:0000256" key="1">
    <source>
        <dbReference type="ARBA" id="ARBA00001957"/>
    </source>
</evidence>
<dbReference type="GO" id="GO:0043041">
    <property type="term" value="P:amino acid activation for nonribosomal peptide biosynthetic process"/>
    <property type="evidence" value="ECO:0007669"/>
    <property type="project" value="TreeGrafter"/>
</dbReference>
<evidence type="ECO:0000313" key="9">
    <source>
        <dbReference type="Proteomes" id="UP000000377"/>
    </source>
</evidence>
<feature type="compositionally biased region" description="Low complexity" evidence="6">
    <location>
        <begin position="2247"/>
        <end position="2256"/>
    </location>
</feature>
<dbReference type="Gene3D" id="3.30.559.30">
    <property type="entry name" value="Nonribosomal peptide synthetase, condensation domain"/>
    <property type="match status" value="3"/>
</dbReference>
<keyword evidence="9" id="KW-1185">Reference proteome</keyword>
<feature type="compositionally biased region" description="Basic and acidic residues" evidence="6">
    <location>
        <begin position="1046"/>
        <end position="1055"/>
    </location>
</feature>
<organism evidence="8 9">
    <name type="scientific">Streptomyces bingchenggensis (strain BCW-1)</name>
    <dbReference type="NCBI Taxonomy" id="749414"/>
    <lineage>
        <taxon>Bacteria</taxon>
        <taxon>Bacillati</taxon>
        <taxon>Actinomycetota</taxon>
        <taxon>Actinomycetes</taxon>
        <taxon>Kitasatosporales</taxon>
        <taxon>Streptomycetaceae</taxon>
        <taxon>Streptomyces</taxon>
    </lineage>
</organism>
<dbReference type="FunFam" id="3.40.50.12780:FF:000012">
    <property type="entry name" value="Non-ribosomal peptide synthetase"/>
    <property type="match status" value="1"/>
</dbReference>
<feature type="region of interest" description="Disordered" evidence="6">
    <location>
        <begin position="1042"/>
        <end position="1061"/>
    </location>
</feature>
<dbReference type="HOGENOM" id="CLU_000022_2_2_11"/>
<dbReference type="Gene3D" id="2.30.38.10">
    <property type="entry name" value="Luciferase, Domain 3"/>
    <property type="match status" value="1"/>
</dbReference>
<dbReference type="PANTHER" id="PTHR45527:SF1">
    <property type="entry name" value="FATTY ACID SYNTHASE"/>
    <property type="match status" value="1"/>
</dbReference>
<feature type="compositionally biased region" description="Low complexity" evidence="6">
    <location>
        <begin position="2354"/>
        <end position="2371"/>
    </location>
</feature>
<dbReference type="GO" id="GO:0017000">
    <property type="term" value="P:antibiotic biosynthetic process"/>
    <property type="evidence" value="ECO:0007669"/>
    <property type="project" value="UniProtKB-KW"/>
</dbReference>
<dbReference type="eggNOG" id="COG1020">
    <property type="taxonomic scope" value="Bacteria"/>
</dbReference>
<gene>
    <name evidence="8" type="primary">nrps2-2</name>
    <name evidence="8" type="ordered locus">SBI_00997</name>
</gene>
<keyword evidence="2" id="KW-0596">Phosphopantetheine</keyword>
<dbReference type="Proteomes" id="UP000000377">
    <property type="component" value="Chromosome"/>
</dbReference>
<evidence type="ECO:0000256" key="3">
    <source>
        <dbReference type="ARBA" id="ARBA00022553"/>
    </source>
</evidence>
<dbReference type="InterPro" id="IPR010060">
    <property type="entry name" value="NRPS_synth"/>
</dbReference>